<dbReference type="OrthoDB" id="798298at2"/>
<proteinExistence type="predicted"/>
<dbReference type="InterPro" id="IPR001296">
    <property type="entry name" value="Glyco_trans_1"/>
</dbReference>
<keyword evidence="1" id="KW-0175">Coiled coil</keyword>
<dbReference type="EMBL" id="FZNX01000005">
    <property type="protein sequence ID" value="SNR76047.1"/>
    <property type="molecule type" value="Genomic_DNA"/>
</dbReference>
<accession>A0A238YY90</accession>
<feature type="coiled-coil region" evidence="1">
    <location>
        <begin position="343"/>
        <end position="370"/>
    </location>
</feature>
<dbReference type="Pfam" id="PF00534">
    <property type="entry name" value="Glycos_transf_1"/>
    <property type="match status" value="1"/>
</dbReference>
<dbReference type="Gene3D" id="3.40.50.2000">
    <property type="entry name" value="Glycogen Phosphorylase B"/>
    <property type="match status" value="2"/>
</dbReference>
<name>A0A238YY90_9FLAO</name>
<evidence type="ECO:0000256" key="1">
    <source>
        <dbReference type="SAM" id="Coils"/>
    </source>
</evidence>
<organism evidence="3 4">
    <name type="scientific">Lutibacter flavus</name>
    <dbReference type="NCBI Taxonomy" id="691689"/>
    <lineage>
        <taxon>Bacteria</taxon>
        <taxon>Pseudomonadati</taxon>
        <taxon>Bacteroidota</taxon>
        <taxon>Flavobacteriia</taxon>
        <taxon>Flavobacteriales</taxon>
        <taxon>Flavobacteriaceae</taxon>
        <taxon>Lutibacter</taxon>
    </lineage>
</organism>
<dbReference type="PANTHER" id="PTHR12526:SF630">
    <property type="entry name" value="GLYCOSYLTRANSFERASE"/>
    <property type="match status" value="1"/>
</dbReference>
<dbReference type="RefSeq" id="WP_089379193.1">
    <property type="nucleotide sequence ID" value="NZ_FZNX01000005.1"/>
</dbReference>
<evidence type="ECO:0000259" key="2">
    <source>
        <dbReference type="Pfam" id="PF00534"/>
    </source>
</evidence>
<dbReference type="CDD" id="cd03811">
    <property type="entry name" value="GT4_GT28_WabH-like"/>
    <property type="match status" value="1"/>
</dbReference>
<evidence type="ECO:0000313" key="3">
    <source>
        <dbReference type="EMBL" id="SNR76047.1"/>
    </source>
</evidence>
<sequence>MKNIVFVIESLHLGGAEKSLVTLLQNIDFNKYCVDLILFNKGGVLEKNVPVKVQISYLEMPKLSFLERGRYKLKRKLNRKRFHLAQLFWNFIQSKFTLSKKKYDIAIAYNQGFATYYINSFIAADRKIAWLNTDYQKAGYNIEFDYPIYKNFERIIAVSSEAKNSLQTELERINKKLRIDIIKDISDKKVILNNGKCLKNIDFKKEKTNIVTVGRLAPYKGIYLAIESCKKLIDKGYAIHWYVVGEGSERGYLEEQIKRMEIANHFTLLGLKENPYPFIKDCDIYVQTSLFEGLGLTVIEASYFNKPIVCTNFPTAHDIIINGETGLIAEMNSDSIISKIELLINNEKLKNRLINNLSKLENKDKELTLQQINLLLG</sequence>
<protein>
    <submittedName>
        <fullName evidence="3">Glycosyltransferase involved in cell wall bisynthesis</fullName>
    </submittedName>
</protein>
<dbReference type="Proteomes" id="UP000198412">
    <property type="component" value="Unassembled WGS sequence"/>
</dbReference>
<reference evidence="4" key="1">
    <citation type="submission" date="2017-06" db="EMBL/GenBank/DDBJ databases">
        <authorList>
            <person name="Varghese N."/>
            <person name="Submissions S."/>
        </authorList>
    </citation>
    <scope>NUCLEOTIDE SEQUENCE [LARGE SCALE GENOMIC DNA]</scope>
    <source>
        <strain evidence="4">DSM 27993</strain>
    </source>
</reference>
<evidence type="ECO:0000313" key="4">
    <source>
        <dbReference type="Proteomes" id="UP000198412"/>
    </source>
</evidence>
<feature type="domain" description="Glycosyl transferase family 1" evidence="2">
    <location>
        <begin position="202"/>
        <end position="356"/>
    </location>
</feature>
<keyword evidence="3" id="KW-0808">Transferase</keyword>
<dbReference type="PANTHER" id="PTHR12526">
    <property type="entry name" value="GLYCOSYLTRANSFERASE"/>
    <property type="match status" value="1"/>
</dbReference>
<keyword evidence="4" id="KW-1185">Reference proteome</keyword>
<dbReference type="SUPFAM" id="SSF53756">
    <property type="entry name" value="UDP-Glycosyltransferase/glycogen phosphorylase"/>
    <property type="match status" value="1"/>
</dbReference>
<gene>
    <name evidence="3" type="ORF">SAMN04488111_2928</name>
</gene>
<dbReference type="GO" id="GO:0016757">
    <property type="term" value="F:glycosyltransferase activity"/>
    <property type="evidence" value="ECO:0007669"/>
    <property type="project" value="InterPro"/>
</dbReference>
<dbReference type="AlphaFoldDB" id="A0A238YY90"/>